<sequence length="1052" mass="116008">MRTPLKLLMAVVCLFYGLNATAQEKTISGTVLSDDDGQPLPGVTVTNSVTSKRTQTNQAGYFSIAADKGQKIIFTYVGYVAREFTAGDDKSINIRLVSNSREMDNVVVTGYGIQRNKRELGYQTVTVKGEDVAQTRRDNFLNALAGRVPGITVTSTSGVPGASAQIMLRGGVSIGGNNQPLFVVDGVPLDNSAIEQESLIGASQATGSSGTLSLSNRNQDYTNRIADLNPEDIESITILKGPEATSQYGSDGAAGAIVITTRKGKAGQTRVNYTNSFTLSEVYRYPQLQTTYNRGNNGITDYTAYNNANSAYALGFPYFGSKYAEGTPRFDNLKNFFDKSFSTQHNLSLEAGSADFNYRMSIGYLNANGIVPNTNYKRANVRFSANARLNKKMTVTSSWAYIYSTNRKPVKGQGSFYMNLLSYPIDTDVRDYMNPDGSRKLLRGLTATDEVDNPFWEATKNYANDNTDRWTGNTNFTYNVLKGLTFNGIIGLDQFTTQGLLFYHPQSRAAYTLGGYLSTFENVYRGLNGTARLSYRKTIADKFSNDVYAGTYFENNNTSLNAQRGERFYEPEFVSINNTDPLSRDARLQQTTIRKLRFFGGYTLGYDNLAYISVTGTTEGVSTLTSRFKDKQPYFNYASVSGSFIASELPFIKGVKEISYLKLRASYASTGKAPLRPYIIDYSFAPQSTTGGGFALGVTLNNFNLTPEFSNNFEIGGEAKFFNNRVGIDVAYFKNRVKNQIIANRLSYATGGILKWINGGSLLAEGWEIQLTAAPVRSKDFSWDVTVNFDKARTIIEKMPADLPFYYDSDTWLYGNVRSQVGVGQSLGNLSGNTYQKNEKGQLLISPTTGLPITQNQSWAPIGDRTPDFKIGVINNLTYRNWSLSFNLDIRKGGDVFNANEMMMTILGVSKRTENREEPRVIKGVLADGLENTAKPTVNTIAITPYFRSSYYSSTSSISDADYVENVNWLRMRDITLGYQLPAALMKRQKVFKTVSLYATVTDVFLITNYSGIDPNVNGLNSSNTKGYGGAGIDFGAVPTPRSLNAGLKLNF</sequence>
<keyword evidence="13" id="KW-0732">Signal</keyword>
<dbReference type="InterPro" id="IPR000531">
    <property type="entry name" value="Beta-barrel_TonB"/>
</dbReference>
<evidence type="ECO:0000256" key="11">
    <source>
        <dbReference type="PROSITE-ProRule" id="PRU01360"/>
    </source>
</evidence>
<evidence type="ECO:0000256" key="1">
    <source>
        <dbReference type="ARBA" id="ARBA00004571"/>
    </source>
</evidence>
<keyword evidence="7" id="KW-0406">Ion transport</keyword>
<evidence type="ECO:0000256" key="9">
    <source>
        <dbReference type="ARBA" id="ARBA00023136"/>
    </source>
</evidence>
<dbReference type="RefSeq" id="WP_081163114.1">
    <property type="nucleotide sequence ID" value="NZ_LWBP01000067.1"/>
</dbReference>
<proteinExistence type="inferred from homology"/>
<evidence type="ECO:0000256" key="7">
    <source>
        <dbReference type="ARBA" id="ARBA00023065"/>
    </source>
</evidence>
<evidence type="ECO:0000256" key="2">
    <source>
        <dbReference type="ARBA" id="ARBA00022448"/>
    </source>
</evidence>
<dbReference type="PANTHER" id="PTHR32552">
    <property type="entry name" value="FERRICHROME IRON RECEPTOR-RELATED"/>
    <property type="match status" value="1"/>
</dbReference>
<dbReference type="Gene3D" id="2.40.170.20">
    <property type="entry name" value="TonB-dependent receptor, beta-barrel domain"/>
    <property type="match status" value="1"/>
</dbReference>
<dbReference type="AlphaFoldDB" id="A0A1V9G4P2"/>
<name>A0A1V9G4P2_9BACT</name>
<keyword evidence="4" id="KW-0410">Iron transport</keyword>
<evidence type="ECO:0000256" key="4">
    <source>
        <dbReference type="ARBA" id="ARBA00022496"/>
    </source>
</evidence>
<dbReference type="SUPFAM" id="SSF49464">
    <property type="entry name" value="Carboxypeptidase regulatory domain-like"/>
    <property type="match status" value="1"/>
</dbReference>
<keyword evidence="8 12" id="KW-0798">TonB box</keyword>
<feature type="signal peptide" evidence="13">
    <location>
        <begin position="1"/>
        <end position="22"/>
    </location>
</feature>
<keyword evidence="10 11" id="KW-0998">Cell outer membrane</keyword>
<gene>
    <name evidence="16" type="ORF">A4R26_14260</name>
</gene>
<dbReference type="PROSITE" id="PS52016">
    <property type="entry name" value="TONB_DEPENDENT_REC_3"/>
    <property type="match status" value="1"/>
</dbReference>
<feature type="domain" description="TonB-dependent receptor-like beta-barrel" evidence="14">
    <location>
        <begin position="430"/>
        <end position="829"/>
    </location>
</feature>
<keyword evidence="2 11" id="KW-0813">Transport</keyword>
<dbReference type="Pfam" id="PF00593">
    <property type="entry name" value="TonB_dep_Rec_b-barrel"/>
    <property type="match status" value="1"/>
</dbReference>
<dbReference type="InterPro" id="IPR036942">
    <property type="entry name" value="Beta-barrel_TonB_sf"/>
</dbReference>
<feature type="chain" id="PRO_5011986154" description="SusC/RagA family TonB-linked outer membrane protein" evidence="13">
    <location>
        <begin position="23"/>
        <end position="1052"/>
    </location>
</feature>
<protein>
    <recommendedName>
        <fullName evidence="18">SusC/RagA family TonB-linked outer membrane protein</fullName>
    </recommendedName>
</protein>
<dbReference type="InterPro" id="IPR037066">
    <property type="entry name" value="Plug_dom_sf"/>
</dbReference>
<dbReference type="SUPFAM" id="SSF56935">
    <property type="entry name" value="Porins"/>
    <property type="match status" value="1"/>
</dbReference>
<dbReference type="Gene3D" id="2.60.40.1120">
    <property type="entry name" value="Carboxypeptidase-like, regulatory domain"/>
    <property type="match status" value="1"/>
</dbReference>
<evidence type="ECO:0000256" key="6">
    <source>
        <dbReference type="ARBA" id="ARBA00023004"/>
    </source>
</evidence>
<organism evidence="16 17">
    <name type="scientific">Niastella populi</name>
    <dbReference type="NCBI Taxonomy" id="550983"/>
    <lineage>
        <taxon>Bacteria</taxon>
        <taxon>Pseudomonadati</taxon>
        <taxon>Bacteroidota</taxon>
        <taxon>Chitinophagia</taxon>
        <taxon>Chitinophagales</taxon>
        <taxon>Chitinophagaceae</taxon>
        <taxon>Niastella</taxon>
    </lineage>
</organism>
<evidence type="ECO:0000256" key="3">
    <source>
        <dbReference type="ARBA" id="ARBA00022452"/>
    </source>
</evidence>
<evidence type="ECO:0000259" key="15">
    <source>
        <dbReference type="Pfam" id="PF07715"/>
    </source>
</evidence>
<dbReference type="STRING" id="550983.A4R26_14260"/>
<evidence type="ECO:0000313" key="16">
    <source>
        <dbReference type="EMBL" id="OQP65593.1"/>
    </source>
</evidence>
<evidence type="ECO:0000256" key="13">
    <source>
        <dbReference type="SAM" id="SignalP"/>
    </source>
</evidence>
<dbReference type="PANTHER" id="PTHR32552:SF81">
    <property type="entry name" value="TONB-DEPENDENT OUTER MEMBRANE RECEPTOR"/>
    <property type="match status" value="1"/>
</dbReference>
<dbReference type="NCBIfam" id="TIGR04056">
    <property type="entry name" value="OMP_RagA_SusC"/>
    <property type="match status" value="1"/>
</dbReference>
<dbReference type="OrthoDB" id="609136at2"/>
<reference evidence="17" key="1">
    <citation type="submission" date="2016-04" db="EMBL/GenBank/DDBJ databases">
        <authorList>
            <person name="Chen L."/>
            <person name="Zhuang W."/>
            <person name="Wang G."/>
        </authorList>
    </citation>
    <scope>NUCLEOTIDE SEQUENCE [LARGE SCALE GENOMIC DNA]</scope>
    <source>
        <strain evidence="17">208</strain>
    </source>
</reference>
<dbReference type="InterPro" id="IPR008969">
    <property type="entry name" value="CarboxyPept-like_regulatory"/>
</dbReference>
<dbReference type="Gene3D" id="2.170.130.10">
    <property type="entry name" value="TonB-dependent receptor, plug domain"/>
    <property type="match status" value="1"/>
</dbReference>
<evidence type="ECO:0000256" key="12">
    <source>
        <dbReference type="RuleBase" id="RU003357"/>
    </source>
</evidence>
<dbReference type="EMBL" id="LWBP01000067">
    <property type="protein sequence ID" value="OQP65593.1"/>
    <property type="molecule type" value="Genomic_DNA"/>
</dbReference>
<dbReference type="Proteomes" id="UP000192276">
    <property type="component" value="Unassembled WGS sequence"/>
</dbReference>
<dbReference type="Pfam" id="PF13715">
    <property type="entry name" value="CarbopepD_reg_2"/>
    <property type="match status" value="1"/>
</dbReference>
<keyword evidence="17" id="KW-1185">Reference proteome</keyword>
<keyword evidence="9 11" id="KW-0472">Membrane</keyword>
<evidence type="ECO:0000256" key="8">
    <source>
        <dbReference type="ARBA" id="ARBA00023077"/>
    </source>
</evidence>
<keyword evidence="5 11" id="KW-0812">Transmembrane</keyword>
<dbReference type="InterPro" id="IPR039426">
    <property type="entry name" value="TonB-dep_rcpt-like"/>
</dbReference>
<keyword evidence="3 11" id="KW-1134">Transmembrane beta strand</keyword>
<dbReference type="NCBIfam" id="TIGR04057">
    <property type="entry name" value="SusC_RagA_signa"/>
    <property type="match status" value="1"/>
</dbReference>
<dbReference type="InterPro" id="IPR023997">
    <property type="entry name" value="TonB-dep_OMP_SusC/RagA_CS"/>
</dbReference>
<dbReference type="GO" id="GO:0009279">
    <property type="term" value="C:cell outer membrane"/>
    <property type="evidence" value="ECO:0007669"/>
    <property type="project" value="UniProtKB-SubCell"/>
</dbReference>
<evidence type="ECO:0000313" key="17">
    <source>
        <dbReference type="Proteomes" id="UP000192276"/>
    </source>
</evidence>
<comment type="subcellular location">
    <subcellularLocation>
        <location evidence="1 11">Cell outer membrane</location>
        <topology evidence="1 11">Multi-pass membrane protein</topology>
    </subcellularLocation>
</comment>
<accession>A0A1V9G4P2</accession>
<evidence type="ECO:0008006" key="18">
    <source>
        <dbReference type="Google" id="ProtNLM"/>
    </source>
</evidence>
<feature type="domain" description="TonB-dependent receptor plug" evidence="15">
    <location>
        <begin position="118"/>
        <end position="256"/>
    </location>
</feature>
<dbReference type="GO" id="GO:0006826">
    <property type="term" value="P:iron ion transport"/>
    <property type="evidence" value="ECO:0007669"/>
    <property type="project" value="UniProtKB-KW"/>
</dbReference>
<evidence type="ECO:0000259" key="14">
    <source>
        <dbReference type="Pfam" id="PF00593"/>
    </source>
</evidence>
<dbReference type="Pfam" id="PF07715">
    <property type="entry name" value="Plug"/>
    <property type="match status" value="1"/>
</dbReference>
<dbReference type="InterPro" id="IPR012910">
    <property type="entry name" value="Plug_dom"/>
</dbReference>
<evidence type="ECO:0000256" key="5">
    <source>
        <dbReference type="ARBA" id="ARBA00022692"/>
    </source>
</evidence>
<comment type="similarity">
    <text evidence="11 12">Belongs to the TonB-dependent receptor family.</text>
</comment>
<dbReference type="InterPro" id="IPR023996">
    <property type="entry name" value="TonB-dep_OMP_SusC/RagA"/>
</dbReference>
<comment type="caution">
    <text evidence="16">The sequence shown here is derived from an EMBL/GenBank/DDBJ whole genome shotgun (WGS) entry which is preliminary data.</text>
</comment>
<keyword evidence="6" id="KW-0408">Iron</keyword>
<evidence type="ECO:0000256" key="10">
    <source>
        <dbReference type="ARBA" id="ARBA00023237"/>
    </source>
</evidence>